<gene>
    <name evidence="2" type="ORF">DJ010_11980</name>
</gene>
<sequence>MKITRSAAAPTFELPGIRFTSLASPALGSVETCVWQVTVDADVAGDPHTLDHDEVFVVLDGSVRLAPDGPDLTAGDAAIVPAGEPIRLANTGGRPARLQVAIRAGFSATMADGTTVGTPPWAA</sequence>
<dbReference type="Proteomes" id="UP000245507">
    <property type="component" value="Unassembled WGS sequence"/>
</dbReference>
<protein>
    <submittedName>
        <fullName evidence="2">Cupin domain-containing protein</fullName>
    </submittedName>
</protein>
<comment type="caution">
    <text evidence="2">The sequence shown here is derived from an EMBL/GenBank/DDBJ whole genome shotgun (WGS) entry which is preliminary data.</text>
</comment>
<dbReference type="AlphaFoldDB" id="A0A316TDD7"/>
<reference evidence="2 3" key="1">
    <citation type="submission" date="2018-05" db="EMBL/GenBank/DDBJ databases">
        <title>Nocardioides silvaticus genome.</title>
        <authorList>
            <person name="Li C."/>
            <person name="Wang G."/>
        </authorList>
    </citation>
    <scope>NUCLEOTIDE SEQUENCE [LARGE SCALE GENOMIC DNA]</scope>
    <source>
        <strain evidence="2 3">CCTCC AB 2018079</strain>
    </source>
</reference>
<keyword evidence="3" id="KW-1185">Reference proteome</keyword>
<dbReference type="OrthoDB" id="5145129at2"/>
<accession>A0A316TDD7</accession>
<dbReference type="InterPro" id="IPR011051">
    <property type="entry name" value="RmlC_Cupin_sf"/>
</dbReference>
<dbReference type="Gene3D" id="2.60.120.10">
    <property type="entry name" value="Jelly Rolls"/>
    <property type="match status" value="1"/>
</dbReference>
<evidence type="ECO:0000313" key="3">
    <source>
        <dbReference type="Proteomes" id="UP000245507"/>
    </source>
</evidence>
<dbReference type="RefSeq" id="WP_109694002.1">
    <property type="nucleotide sequence ID" value="NZ_QGDD01000005.1"/>
</dbReference>
<dbReference type="Pfam" id="PF07883">
    <property type="entry name" value="Cupin_2"/>
    <property type="match status" value="1"/>
</dbReference>
<dbReference type="SUPFAM" id="SSF51182">
    <property type="entry name" value="RmlC-like cupins"/>
    <property type="match status" value="1"/>
</dbReference>
<name>A0A316TDD7_9ACTN</name>
<dbReference type="InterPro" id="IPR014710">
    <property type="entry name" value="RmlC-like_jellyroll"/>
</dbReference>
<feature type="domain" description="Cupin type-2" evidence="1">
    <location>
        <begin position="44"/>
        <end position="98"/>
    </location>
</feature>
<evidence type="ECO:0000313" key="2">
    <source>
        <dbReference type="EMBL" id="PWN02460.1"/>
    </source>
</evidence>
<dbReference type="EMBL" id="QGDD01000005">
    <property type="protein sequence ID" value="PWN02460.1"/>
    <property type="molecule type" value="Genomic_DNA"/>
</dbReference>
<organism evidence="2 3">
    <name type="scientific">Nocardioides silvaticus</name>
    <dbReference type="NCBI Taxonomy" id="2201891"/>
    <lineage>
        <taxon>Bacteria</taxon>
        <taxon>Bacillati</taxon>
        <taxon>Actinomycetota</taxon>
        <taxon>Actinomycetes</taxon>
        <taxon>Propionibacteriales</taxon>
        <taxon>Nocardioidaceae</taxon>
        <taxon>Nocardioides</taxon>
    </lineage>
</organism>
<evidence type="ECO:0000259" key="1">
    <source>
        <dbReference type="Pfam" id="PF07883"/>
    </source>
</evidence>
<proteinExistence type="predicted"/>
<dbReference type="InterPro" id="IPR013096">
    <property type="entry name" value="Cupin_2"/>
</dbReference>